<dbReference type="Proteomes" id="UP000031433">
    <property type="component" value="Unassembled WGS sequence"/>
</dbReference>
<keyword evidence="1" id="KW-1133">Transmembrane helix</keyword>
<dbReference type="RefSeq" id="WP_039646668.1">
    <property type="nucleotide sequence ID" value="NZ_JXBL01000001.1"/>
</dbReference>
<keyword evidence="1" id="KW-0472">Membrane</keyword>
<evidence type="ECO:0008006" key="4">
    <source>
        <dbReference type="Google" id="ProtNLM"/>
    </source>
</evidence>
<feature type="transmembrane region" description="Helical" evidence="1">
    <location>
        <begin position="12"/>
        <end position="30"/>
    </location>
</feature>
<comment type="caution">
    <text evidence="2">The sequence shown here is derived from an EMBL/GenBank/DDBJ whole genome shotgun (WGS) entry which is preliminary data.</text>
</comment>
<dbReference type="EMBL" id="JXBL01000001">
    <property type="protein sequence ID" value="KIE43315.1"/>
    <property type="molecule type" value="Genomic_DNA"/>
</dbReference>
<dbReference type="InterPro" id="IPR024623">
    <property type="entry name" value="YtxH"/>
</dbReference>
<proteinExistence type="predicted"/>
<dbReference type="AlphaFoldDB" id="A0A0C1U6H2"/>
<name>A0A0C1U6H2_9BACT</name>
<keyword evidence="1" id="KW-0812">Transmembrane</keyword>
<keyword evidence="3" id="KW-1185">Reference proteome</keyword>
<sequence>MADCKHTETAAILAFFAGAALAAGAALLLTPKTGREVREKLGDVTDDAVCKLRSAVREAKYKVAPKSTDDTGEYEGGGCWI</sequence>
<gene>
    <name evidence="2" type="ORF">SE37_12070</name>
</gene>
<reference evidence="2 3" key="1">
    <citation type="submission" date="2015-01" db="EMBL/GenBank/DDBJ databases">
        <title>Genome sequence of the anaerobic bacterium Geobacter soli GSS01, a dissimilatory Fe(III) reducer from soil.</title>
        <authorList>
            <person name="Yang G."/>
            <person name="Zhou S."/>
        </authorList>
    </citation>
    <scope>NUCLEOTIDE SEQUENCE [LARGE SCALE GENOMIC DNA]</scope>
    <source>
        <strain evidence="2 3">GSS01</strain>
    </source>
</reference>
<evidence type="ECO:0000313" key="3">
    <source>
        <dbReference type="Proteomes" id="UP000031433"/>
    </source>
</evidence>
<dbReference type="PANTHER" id="PTHR35792">
    <property type="entry name" value="GENERAL STRESS PROTEIN"/>
    <property type="match status" value="1"/>
</dbReference>
<protein>
    <recommendedName>
        <fullName evidence="4">YtxH domain-containing protein</fullName>
    </recommendedName>
</protein>
<evidence type="ECO:0000256" key="1">
    <source>
        <dbReference type="SAM" id="Phobius"/>
    </source>
</evidence>
<dbReference type="Pfam" id="PF12732">
    <property type="entry name" value="YtxH"/>
    <property type="match status" value="1"/>
</dbReference>
<organism evidence="2 3">
    <name type="scientific">Geobacter soli</name>
    <dbReference type="NCBI Taxonomy" id="1510391"/>
    <lineage>
        <taxon>Bacteria</taxon>
        <taxon>Pseudomonadati</taxon>
        <taxon>Thermodesulfobacteriota</taxon>
        <taxon>Desulfuromonadia</taxon>
        <taxon>Geobacterales</taxon>
        <taxon>Geobacteraceae</taxon>
        <taxon>Geobacter</taxon>
    </lineage>
</organism>
<evidence type="ECO:0000313" key="2">
    <source>
        <dbReference type="EMBL" id="KIE43315.1"/>
    </source>
</evidence>
<dbReference type="PANTHER" id="PTHR35792:SF2">
    <property type="entry name" value="GENERAL STRESS PROTEIN"/>
    <property type="match status" value="1"/>
</dbReference>
<accession>A0A0C1U6H2</accession>
<dbReference type="InterPro" id="IPR052928">
    <property type="entry name" value="Desiccation-related_membrane"/>
</dbReference>